<dbReference type="PANTHER" id="PTHR24320:SF148">
    <property type="entry name" value="NAD(P)-BINDING ROSSMANN-FOLD SUPERFAMILY PROTEIN"/>
    <property type="match status" value="1"/>
</dbReference>
<dbReference type="SUPFAM" id="SSF51735">
    <property type="entry name" value="NAD(P)-binding Rossmann-fold domains"/>
    <property type="match status" value="1"/>
</dbReference>
<evidence type="ECO:0000313" key="3">
    <source>
        <dbReference type="EMBL" id="XDP92161.1"/>
    </source>
</evidence>
<comment type="similarity">
    <text evidence="1">Belongs to the short-chain dehydrogenases/reductases (SDR) family.</text>
</comment>
<dbReference type="AlphaFoldDB" id="A0AB39LF55"/>
<dbReference type="Gene3D" id="3.40.50.720">
    <property type="entry name" value="NAD(P)-binding Rossmann-like Domain"/>
    <property type="match status" value="1"/>
</dbReference>
<accession>A0AB39LF55</accession>
<reference evidence="3" key="1">
    <citation type="submission" date="2024-07" db="EMBL/GenBank/DDBJ databases">
        <authorList>
            <person name="Yu S.T."/>
        </authorList>
    </citation>
    <scope>NUCLEOTIDE SEQUENCE</scope>
    <source>
        <strain evidence="3">R02</strain>
    </source>
</reference>
<gene>
    <name evidence="3" type="ORF">AB5J57_00945</name>
</gene>
<evidence type="ECO:0000256" key="1">
    <source>
        <dbReference type="ARBA" id="ARBA00006484"/>
    </source>
</evidence>
<proteinExistence type="inferred from homology"/>
<dbReference type="EMBL" id="CP163429">
    <property type="protein sequence ID" value="XDP92161.1"/>
    <property type="molecule type" value="Genomic_DNA"/>
</dbReference>
<dbReference type="InterPro" id="IPR002347">
    <property type="entry name" value="SDR_fam"/>
</dbReference>
<evidence type="ECO:0000256" key="2">
    <source>
        <dbReference type="ARBA" id="ARBA00023002"/>
    </source>
</evidence>
<protein>
    <submittedName>
        <fullName evidence="3">SDR family NAD(P)-dependent oxidoreductase</fullName>
    </submittedName>
</protein>
<dbReference type="GO" id="GO:0016491">
    <property type="term" value="F:oxidoreductase activity"/>
    <property type="evidence" value="ECO:0007669"/>
    <property type="project" value="UniProtKB-KW"/>
</dbReference>
<keyword evidence="2" id="KW-0560">Oxidoreductase</keyword>
<dbReference type="PANTHER" id="PTHR24320">
    <property type="entry name" value="RETINOL DEHYDROGENASE"/>
    <property type="match status" value="1"/>
</dbReference>
<name>A0AB39LF55_9ACTN</name>
<dbReference type="PRINTS" id="PR00081">
    <property type="entry name" value="GDHRDH"/>
</dbReference>
<dbReference type="Pfam" id="PF00106">
    <property type="entry name" value="adh_short"/>
    <property type="match status" value="1"/>
</dbReference>
<dbReference type="InterPro" id="IPR036291">
    <property type="entry name" value="NAD(P)-bd_dom_sf"/>
</dbReference>
<sequence length="269" mass="28890">MTEERTILVTGATDGVGRRVVERLAAPGVHLLVHGRSTDRGKAVTGHVERAGGSATFLKADFDSLAEVRALAERVRAEHPHLDVLVCNAGISEPDGPRKVTKDGHERHLGINYLAHFLLTHLLLPRLGARRPSRVVNVVSAAQDALDFDDLMLEHGYNGYRAYGRSKVAQAMLTLDLAEEHAGAGITAHCLHPGTHLDTTMVRRAGISPAGSADSGAEAVVALTTPDDTTGGYFNVRRPSRAHPQVCDREARRTLRTVSLHLAGLDHSA</sequence>
<dbReference type="RefSeq" id="WP_369154061.1">
    <property type="nucleotide sequence ID" value="NZ_CP163429.1"/>
</dbReference>
<organism evidence="3">
    <name type="scientific">Streptomyces sp. R02</name>
    <dbReference type="NCBI Taxonomy" id="3238623"/>
    <lineage>
        <taxon>Bacteria</taxon>
        <taxon>Bacillati</taxon>
        <taxon>Actinomycetota</taxon>
        <taxon>Actinomycetes</taxon>
        <taxon>Kitasatosporales</taxon>
        <taxon>Streptomycetaceae</taxon>
        <taxon>Streptomyces</taxon>
    </lineage>
</organism>